<dbReference type="InParanoid" id="A0A1Y2FW17"/>
<comment type="caution">
    <text evidence="2">The sequence shown here is derived from an EMBL/GenBank/DDBJ whole genome shotgun (WGS) entry which is preliminary data.</text>
</comment>
<protein>
    <submittedName>
        <fullName evidence="2">Uncharacterized protein</fullName>
    </submittedName>
</protein>
<gene>
    <name evidence="2" type="ORF">BCR35DRAFT_301739</name>
</gene>
<feature type="transmembrane region" description="Helical" evidence="1">
    <location>
        <begin position="39"/>
        <end position="60"/>
    </location>
</feature>
<name>A0A1Y2FW17_9BASI</name>
<dbReference type="Proteomes" id="UP000193467">
    <property type="component" value="Unassembled WGS sequence"/>
</dbReference>
<dbReference type="AlphaFoldDB" id="A0A1Y2FW17"/>
<keyword evidence="3" id="KW-1185">Reference proteome</keyword>
<reference evidence="2 3" key="1">
    <citation type="submission" date="2016-07" db="EMBL/GenBank/DDBJ databases">
        <title>Pervasive Adenine N6-methylation of Active Genes in Fungi.</title>
        <authorList>
            <consortium name="DOE Joint Genome Institute"/>
            <person name="Mondo S.J."/>
            <person name="Dannebaum R.O."/>
            <person name="Kuo R.C."/>
            <person name="Labutti K."/>
            <person name="Haridas S."/>
            <person name="Kuo A."/>
            <person name="Salamov A."/>
            <person name="Ahrendt S.R."/>
            <person name="Lipzen A."/>
            <person name="Sullivan W."/>
            <person name="Andreopoulos W.B."/>
            <person name="Clum A."/>
            <person name="Lindquist E."/>
            <person name="Daum C."/>
            <person name="Ramamoorthy G.K."/>
            <person name="Gryganskyi A."/>
            <person name="Culley D."/>
            <person name="Magnuson J.K."/>
            <person name="James T.Y."/>
            <person name="O'Malley M.A."/>
            <person name="Stajich J.E."/>
            <person name="Spatafora J.W."/>
            <person name="Visel A."/>
            <person name="Grigoriev I.V."/>
        </authorList>
    </citation>
    <scope>NUCLEOTIDE SEQUENCE [LARGE SCALE GENOMIC DNA]</scope>
    <source>
        <strain evidence="2 3">62-1032</strain>
    </source>
</reference>
<evidence type="ECO:0000256" key="1">
    <source>
        <dbReference type="SAM" id="Phobius"/>
    </source>
</evidence>
<keyword evidence="1" id="KW-1133">Transmembrane helix</keyword>
<proteinExistence type="predicted"/>
<accession>A0A1Y2FW17</accession>
<keyword evidence="1" id="KW-0472">Membrane</keyword>
<dbReference type="EMBL" id="MCGR01000011">
    <property type="protein sequence ID" value="ORY88212.1"/>
    <property type="molecule type" value="Genomic_DNA"/>
</dbReference>
<sequence>MSELRERKGRKPGLVLLGVGNELVSSGGVVGMLTESHVAINTVVLLGQLPSALSVLRVLLSRWWRRSRS</sequence>
<keyword evidence="1" id="KW-0812">Transmembrane</keyword>
<evidence type="ECO:0000313" key="3">
    <source>
        <dbReference type="Proteomes" id="UP000193467"/>
    </source>
</evidence>
<evidence type="ECO:0000313" key="2">
    <source>
        <dbReference type="EMBL" id="ORY88212.1"/>
    </source>
</evidence>
<feature type="transmembrane region" description="Helical" evidence="1">
    <location>
        <begin position="12"/>
        <end position="33"/>
    </location>
</feature>
<organism evidence="2 3">
    <name type="scientific">Leucosporidium creatinivorum</name>
    <dbReference type="NCBI Taxonomy" id="106004"/>
    <lineage>
        <taxon>Eukaryota</taxon>
        <taxon>Fungi</taxon>
        <taxon>Dikarya</taxon>
        <taxon>Basidiomycota</taxon>
        <taxon>Pucciniomycotina</taxon>
        <taxon>Microbotryomycetes</taxon>
        <taxon>Leucosporidiales</taxon>
        <taxon>Leucosporidium</taxon>
    </lineage>
</organism>